<organism evidence="1 2">
    <name type="scientific">Leucogyrophana mollusca</name>
    <dbReference type="NCBI Taxonomy" id="85980"/>
    <lineage>
        <taxon>Eukaryota</taxon>
        <taxon>Fungi</taxon>
        <taxon>Dikarya</taxon>
        <taxon>Basidiomycota</taxon>
        <taxon>Agaricomycotina</taxon>
        <taxon>Agaricomycetes</taxon>
        <taxon>Agaricomycetidae</taxon>
        <taxon>Boletales</taxon>
        <taxon>Boletales incertae sedis</taxon>
        <taxon>Leucogyrophana</taxon>
    </lineage>
</organism>
<sequence length="280" mass="30094">MFRNVFHPNQLRQFTAQHQHRTFVSTVLLSRTWENETVVDLRKEARHRGLSTKGNKSTLITRIQSYEEQQAAGSSSSQSPAPAAARSASTQAVAPGLPSASQPASSASIPAFMNVKMPDLSQPEPEVPVQIPSLPDLWDSARLKPKLPQEAPIPKIHVVSGSATHHGGGPTHSLESTHETEAHKHAEAPPADPAPAGGFWRDLADDMGLPRTIKVGQAVLESDREATGVQKVQSRPLDKEETRGVWVLLGLLAGSWLVGGYVNGAPATAPTEEDGKDHTH</sequence>
<accession>A0ACB8B8H2</accession>
<protein>
    <submittedName>
        <fullName evidence="1">Uncharacterized protein</fullName>
    </submittedName>
</protein>
<proteinExistence type="predicted"/>
<evidence type="ECO:0000313" key="2">
    <source>
        <dbReference type="Proteomes" id="UP000790709"/>
    </source>
</evidence>
<gene>
    <name evidence="1" type="ORF">BV22DRAFT_707009</name>
</gene>
<evidence type="ECO:0000313" key="1">
    <source>
        <dbReference type="EMBL" id="KAH7921732.1"/>
    </source>
</evidence>
<dbReference type="Proteomes" id="UP000790709">
    <property type="component" value="Unassembled WGS sequence"/>
</dbReference>
<keyword evidence="2" id="KW-1185">Reference proteome</keyword>
<dbReference type="EMBL" id="MU266513">
    <property type="protein sequence ID" value="KAH7921732.1"/>
    <property type="molecule type" value="Genomic_DNA"/>
</dbReference>
<reference evidence="1" key="1">
    <citation type="journal article" date="2021" name="New Phytol.">
        <title>Evolutionary innovations through gain and loss of genes in the ectomycorrhizal Boletales.</title>
        <authorList>
            <person name="Wu G."/>
            <person name="Miyauchi S."/>
            <person name="Morin E."/>
            <person name="Kuo A."/>
            <person name="Drula E."/>
            <person name="Varga T."/>
            <person name="Kohler A."/>
            <person name="Feng B."/>
            <person name="Cao Y."/>
            <person name="Lipzen A."/>
            <person name="Daum C."/>
            <person name="Hundley H."/>
            <person name="Pangilinan J."/>
            <person name="Johnson J."/>
            <person name="Barry K."/>
            <person name="LaButti K."/>
            <person name="Ng V."/>
            <person name="Ahrendt S."/>
            <person name="Min B."/>
            <person name="Choi I.G."/>
            <person name="Park H."/>
            <person name="Plett J.M."/>
            <person name="Magnuson J."/>
            <person name="Spatafora J.W."/>
            <person name="Nagy L.G."/>
            <person name="Henrissat B."/>
            <person name="Grigoriev I.V."/>
            <person name="Yang Z.L."/>
            <person name="Xu J."/>
            <person name="Martin F.M."/>
        </authorList>
    </citation>
    <scope>NUCLEOTIDE SEQUENCE</scope>
    <source>
        <strain evidence="1">KUC20120723A-06</strain>
    </source>
</reference>
<name>A0ACB8B8H2_9AGAM</name>
<comment type="caution">
    <text evidence="1">The sequence shown here is derived from an EMBL/GenBank/DDBJ whole genome shotgun (WGS) entry which is preliminary data.</text>
</comment>